<dbReference type="AlphaFoldDB" id="A0A0F9CDI0"/>
<evidence type="ECO:0000259" key="1">
    <source>
        <dbReference type="Pfam" id="PF02965"/>
    </source>
</evidence>
<dbReference type="EMBL" id="LAZR01033667">
    <property type="protein sequence ID" value="KKL47433.1"/>
    <property type="molecule type" value="Genomic_DNA"/>
</dbReference>
<accession>A0A0F9CDI0</accession>
<dbReference type="InterPro" id="IPR037010">
    <property type="entry name" value="VitB12-dep_Met_synth_activ_sf"/>
</dbReference>
<dbReference type="InterPro" id="IPR004223">
    <property type="entry name" value="VitB12-dep_Met_synth_activ_dom"/>
</dbReference>
<dbReference type="Pfam" id="PF02965">
    <property type="entry name" value="Met_synt_B12"/>
    <property type="match status" value="1"/>
</dbReference>
<evidence type="ECO:0000313" key="2">
    <source>
        <dbReference type="EMBL" id="KKL47433.1"/>
    </source>
</evidence>
<dbReference type="GO" id="GO:0008705">
    <property type="term" value="F:methionine synthase activity"/>
    <property type="evidence" value="ECO:0007669"/>
    <property type="project" value="InterPro"/>
</dbReference>
<proteinExistence type="predicted"/>
<dbReference type="SUPFAM" id="SSF56507">
    <property type="entry name" value="Methionine synthase activation domain-like"/>
    <property type="match status" value="1"/>
</dbReference>
<feature type="domain" description="AdoMet activation" evidence="1">
    <location>
        <begin position="78"/>
        <end position="117"/>
    </location>
</feature>
<sequence length="143" mass="16374">LREVERVFPYIATCGNELDHIPLSQDDLLAHYWLDTIKQMALTAALKYVRSLLCRKFGINKLSTMNPGSGERELWPIEEQQPLFSLFSDVETLIGVKLTESCLMIPNKSVSGLFFPTETTFESCRLCSRINCDHRRVPYTITT</sequence>
<dbReference type="Gene3D" id="3.40.109.40">
    <property type="match status" value="1"/>
</dbReference>
<name>A0A0F9CDI0_9ZZZZ</name>
<reference evidence="2" key="1">
    <citation type="journal article" date="2015" name="Nature">
        <title>Complex archaea that bridge the gap between prokaryotes and eukaryotes.</title>
        <authorList>
            <person name="Spang A."/>
            <person name="Saw J.H."/>
            <person name="Jorgensen S.L."/>
            <person name="Zaremba-Niedzwiedzka K."/>
            <person name="Martijn J."/>
            <person name="Lind A.E."/>
            <person name="van Eijk R."/>
            <person name="Schleper C."/>
            <person name="Guy L."/>
            <person name="Ettema T.J."/>
        </authorList>
    </citation>
    <scope>NUCLEOTIDE SEQUENCE</scope>
</reference>
<protein>
    <recommendedName>
        <fullName evidence="1">AdoMet activation domain-containing protein</fullName>
    </recommendedName>
</protein>
<feature type="non-terminal residue" evidence="2">
    <location>
        <position position="1"/>
    </location>
</feature>
<gene>
    <name evidence="2" type="ORF">LCGC14_2335570</name>
</gene>
<organism evidence="2">
    <name type="scientific">marine sediment metagenome</name>
    <dbReference type="NCBI Taxonomy" id="412755"/>
    <lineage>
        <taxon>unclassified sequences</taxon>
        <taxon>metagenomes</taxon>
        <taxon>ecological metagenomes</taxon>
    </lineage>
</organism>
<comment type="caution">
    <text evidence="2">The sequence shown here is derived from an EMBL/GenBank/DDBJ whole genome shotgun (WGS) entry which is preliminary data.</text>
</comment>